<organism evidence="1 2">
    <name type="scientific">Solanum commersonii</name>
    <name type="common">Commerson's wild potato</name>
    <name type="synonym">Commerson's nightshade</name>
    <dbReference type="NCBI Taxonomy" id="4109"/>
    <lineage>
        <taxon>Eukaryota</taxon>
        <taxon>Viridiplantae</taxon>
        <taxon>Streptophyta</taxon>
        <taxon>Embryophyta</taxon>
        <taxon>Tracheophyta</taxon>
        <taxon>Spermatophyta</taxon>
        <taxon>Magnoliopsida</taxon>
        <taxon>eudicotyledons</taxon>
        <taxon>Gunneridae</taxon>
        <taxon>Pentapetalae</taxon>
        <taxon>asterids</taxon>
        <taxon>lamiids</taxon>
        <taxon>Solanales</taxon>
        <taxon>Solanaceae</taxon>
        <taxon>Solanoideae</taxon>
        <taxon>Solaneae</taxon>
        <taxon>Solanum</taxon>
    </lineage>
</organism>
<sequence>MKRLTSVATKRLDRSVQSILNTFELIEFGRVVWVHELFDIVDNNINMVAKKDAMTYMSIFLNTNVKNTSTSYQLLVNRQRLALCERARNEWDSNLISCRIMCTYKDS</sequence>
<protein>
    <submittedName>
        <fullName evidence="1">Uncharacterized protein</fullName>
    </submittedName>
</protein>
<proteinExistence type="predicted"/>
<reference evidence="1 2" key="1">
    <citation type="submission" date="2020-09" db="EMBL/GenBank/DDBJ databases">
        <title>De no assembly of potato wild relative species, Solanum commersonii.</title>
        <authorList>
            <person name="Cho K."/>
        </authorList>
    </citation>
    <scope>NUCLEOTIDE SEQUENCE [LARGE SCALE GENOMIC DNA]</scope>
    <source>
        <strain evidence="1">LZ3.2</strain>
        <tissue evidence="1">Leaf</tissue>
    </source>
</reference>
<comment type="caution">
    <text evidence="1">The sequence shown here is derived from an EMBL/GenBank/DDBJ whole genome shotgun (WGS) entry which is preliminary data.</text>
</comment>
<dbReference type="EMBL" id="JACXVP010000010">
    <property type="protein sequence ID" value="KAG5581942.1"/>
    <property type="molecule type" value="Genomic_DNA"/>
</dbReference>
<evidence type="ECO:0000313" key="1">
    <source>
        <dbReference type="EMBL" id="KAG5581942.1"/>
    </source>
</evidence>
<dbReference type="Proteomes" id="UP000824120">
    <property type="component" value="Chromosome 10"/>
</dbReference>
<keyword evidence="2" id="KW-1185">Reference proteome</keyword>
<dbReference type="AlphaFoldDB" id="A0A9J5X3Z5"/>
<name>A0A9J5X3Z5_SOLCO</name>
<gene>
    <name evidence="1" type="ORF">H5410_052569</name>
</gene>
<accession>A0A9J5X3Z5</accession>
<evidence type="ECO:0000313" key="2">
    <source>
        <dbReference type="Proteomes" id="UP000824120"/>
    </source>
</evidence>